<proteinExistence type="predicted"/>
<organism evidence="2 3">
    <name type="scientific">Phaeoacremonium minimum (strain UCR-PA7)</name>
    <name type="common">Esca disease fungus</name>
    <name type="synonym">Togninia minima</name>
    <dbReference type="NCBI Taxonomy" id="1286976"/>
    <lineage>
        <taxon>Eukaryota</taxon>
        <taxon>Fungi</taxon>
        <taxon>Dikarya</taxon>
        <taxon>Ascomycota</taxon>
        <taxon>Pezizomycotina</taxon>
        <taxon>Sordariomycetes</taxon>
        <taxon>Sordariomycetidae</taxon>
        <taxon>Togniniales</taxon>
        <taxon>Togniniaceae</taxon>
        <taxon>Phaeoacremonium</taxon>
    </lineage>
</organism>
<keyword evidence="2" id="KW-0830">Ubiquinone</keyword>
<reference evidence="3" key="1">
    <citation type="journal article" date="2013" name="Genome Announc.">
        <title>Draft genome sequence of the ascomycete Phaeoacremonium aleophilum strain UCR-PA7, a causal agent of the esca disease complex in grapevines.</title>
        <authorList>
            <person name="Blanco-Ulate B."/>
            <person name="Rolshausen P."/>
            <person name="Cantu D."/>
        </authorList>
    </citation>
    <scope>NUCLEOTIDE SEQUENCE [LARGE SCALE GENOMIC DNA]</scope>
    <source>
        <strain evidence="3">UCR-PA7</strain>
    </source>
</reference>
<dbReference type="Proteomes" id="UP000014074">
    <property type="component" value="Unassembled WGS sequence"/>
</dbReference>
<dbReference type="HOGENOM" id="CLU_095735_0_1_1"/>
<protein>
    <submittedName>
        <fullName evidence="2">Putative nadh-ubiquinone oxidoreductase kDa subunit protein</fullName>
    </submittedName>
</protein>
<dbReference type="eggNOG" id="ENOG502S7GA">
    <property type="taxonomic scope" value="Eukaryota"/>
</dbReference>
<dbReference type="GeneID" id="19321209"/>
<evidence type="ECO:0000313" key="2">
    <source>
        <dbReference type="EMBL" id="EOO03391.1"/>
    </source>
</evidence>
<feature type="compositionally biased region" description="Low complexity" evidence="1">
    <location>
        <begin position="1"/>
        <end position="12"/>
    </location>
</feature>
<dbReference type="AlphaFoldDB" id="R8BVJ0"/>
<dbReference type="PANTHER" id="PTHR42100">
    <property type="entry name" value="OXIDOREDUCTASE 178 KDA SUBUNIT, PUTATIVE (AFU_ORTHOLOGUE AFUA_8G04320)-RELATED"/>
    <property type="match status" value="1"/>
</dbReference>
<name>R8BVJ0_PHAM7</name>
<dbReference type="EMBL" id="KB932834">
    <property type="protein sequence ID" value="EOO03391.1"/>
    <property type="molecule type" value="Genomic_DNA"/>
</dbReference>
<evidence type="ECO:0000313" key="3">
    <source>
        <dbReference type="Proteomes" id="UP000014074"/>
    </source>
</evidence>
<keyword evidence="3" id="KW-1185">Reference proteome</keyword>
<accession>R8BVJ0</accession>
<feature type="region of interest" description="Disordered" evidence="1">
    <location>
        <begin position="1"/>
        <end position="40"/>
    </location>
</feature>
<dbReference type="RefSeq" id="XP_007911866.1">
    <property type="nucleotide sequence ID" value="XM_007913675.1"/>
</dbReference>
<dbReference type="PANTHER" id="PTHR42100:SF1">
    <property type="entry name" value="OXIDOREDUCTASE 178 KDA SUBUNIT, PUTATIVE (AFU_ORTHOLOGUE AFUA_8G04320)-RELATED"/>
    <property type="match status" value="1"/>
</dbReference>
<evidence type="ECO:0000256" key="1">
    <source>
        <dbReference type="SAM" id="MobiDB-lite"/>
    </source>
</evidence>
<dbReference type="InterPro" id="IPR034444">
    <property type="entry name" value="Nuo17.8"/>
</dbReference>
<dbReference type="OrthoDB" id="2120038at2759"/>
<gene>
    <name evidence="2" type="ORF">UCRPA7_1093</name>
</gene>
<feature type="compositionally biased region" description="Polar residues" evidence="1">
    <location>
        <begin position="19"/>
        <end position="28"/>
    </location>
</feature>
<sequence>MLPLRQRAAAVARRARPTQLRSSRSYASESHGHHHDHHAPAVDEPLGAGFFIAFGALPAGALVYYISRPGKDGEPSSVTKAIQSWSDLGKQWEQRNTLHTAAIEQAAFDKHLYYNAGRNAHIELKYPEMIQAGPDRNVPAGHYANLDNVVAHYRNQHLAEEERKAKKLASTKEA</sequence>
<dbReference type="KEGG" id="tmn:UCRPA7_1093"/>
<dbReference type="GO" id="GO:0005739">
    <property type="term" value="C:mitochondrion"/>
    <property type="evidence" value="ECO:0007669"/>
    <property type="project" value="InterPro"/>
</dbReference>